<dbReference type="PANTHER" id="PTHR40260">
    <property type="entry name" value="BLR8190 PROTEIN"/>
    <property type="match status" value="1"/>
</dbReference>
<dbReference type="PANTHER" id="PTHR40260:SF2">
    <property type="entry name" value="BLR8190 PROTEIN"/>
    <property type="match status" value="1"/>
</dbReference>
<dbReference type="Gene3D" id="3.30.70.100">
    <property type="match status" value="1"/>
</dbReference>
<dbReference type="NCBIfam" id="TIGR02118">
    <property type="entry name" value="EthD family reductase"/>
    <property type="match status" value="1"/>
</dbReference>
<sequence length="102" mass="11149">MIKVSVMYPRRDGARFDIDYYVGKHLPLVWRLLGPDLKRVEVDQGLAGGGPEAPPIYIAMALLHFDSVDAFLAAFGPHAAEILGDIPNYTDISPAIQVSTIL</sequence>
<organism evidence="2 3">
    <name type="scientific">Aromatoleum evansii</name>
    <name type="common">Azoarcus evansii</name>
    <dbReference type="NCBI Taxonomy" id="59406"/>
    <lineage>
        <taxon>Bacteria</taxon>
        <taxon>Pseudomonadati</taxon>
        <taxon>Pseudomonadota</taxon>
        <taxon>Betaproteobacteria</taxon>
        <taxon>Rhodocyclales</taxon>
        <taxon>Rhodocyclaceae</taxon>
        <taxon>Aromatoleum</taxon>
    </lineage>
</organism>
<name>A0ABZ1AS62_AROEV</name>
<gene>
    <name evidence="2" type="ORF">U5817_11905</name>
</gene>
<dbReference type="RefSeq" id="WP_407280884.1">
    <property type="nucleotide sequence ID" value="NZ_CP141259.1"/>
</dbReference>
<accession>A0ABZ1AS62</accession>
<dbReference type="Proteomes" id="UP001626593">
    <property type="component" value="Chromosome"/>
</dbReference>
<feature type="domain" description="EthD" evidence="1">
    <location>
        <begin position="18"/>
        <end position="92"/>
    </location>
</feature>
<proteinExistence type="predicted"/>
<evidence type="ECO:0000313" key="2">
    <source>
        <dbReference type="EMBL" id="WRL48719.1"/>
    </source>
</evidence>
<evidence type="ECO:0000259" key="1">
    <source>
        <dbReference type="Pfam" id="PF07110"/>
    </source>
</evidence>
<reference evidence="2 3" key="1">
    <citation type="submission" date="2023-12" db="EMBL/GenBank/DDBJ databases">
        <title>A. evansii MAY27, complete genome.</title>
        <authorList>
            <person name="Wang Y."/>
        </authorList>
    </citation>
    <scope>NUCLEOTIDE SEQUENCE [LARGE SCALE GENOMIC DNA]</scope>
    <source>
        <strain evidence="2 3">MAY27</strain>
    </source>
</reference>
<dbReference type="SUPFAM" id="SSF54909">
    <property type="entry name" value="Dimeric alpha+beta barrel"/>
    <property type="match status" value="1"/>
</dbReference>
<dbReference type="EMBL" id="CP141259">
    <property type="protein sequence ID" value="WRL48719.1"/>
    <property type="molecule type" value="Genomic_DNA"/>
</dbReference>
<protein>
    <submittedName>
        <fullName evidence="2">EthD family reductase</fullName>
    </submittedName>
</protein>
<dbReference type="Pfam" id="PF07110">
    <property type="entry name" value="EthD"/>
    <property type="match status" value="1"/>
</dbReference>
<keyword evidence="3" id="KW-1185">Reference proteome</keyword>
<evidence type="ECO:0000313" key="3">
    <source>
        <dbReference type="Proteomes" id="UP001626593"/>
    </source>
</evidence>
<dbReference type="InterPro" id="IPR009799">
    <property type="entry name" value="EthD_dom"/>
</dbReference>
<dbReference type="InterPro" id="IPR011008">
    <property type="entry name" value="Dimeric_a/b-barrel"/>
</dbReference>